<dbReference type="SMART" id="SM00100">
    <property type="entry name" value="cNMP"/>
    <property type="match status" value="1"/>
</dbReference>
<dbReference type="InterPro" id="IPR018490">
    <property type="entry name" value="cNMP-bd_dom_sf"/>
</dbReference>
<dbReference type="PANTHER" id="PTHR24567">
    <property type="entry name" value="CRP FAMILY TRANSCRIPTIONAL REGULATORY PROTEIN"/>
    <property type="match status" value="1"/>
</dbReference>
<feature type="domain" description="Cyclic nucleotide-binding" evidence="2">
    <location>
        <begin position="21"/>
        <end position="129"/>
    </location>
</feature>
<name>A0A1Q2SLV7_9GAMM</name>
<keyword evidence="4" id="KW-1185">Reference proteome</keyword>
<dbReference type="SUPFAM" id="SSF51206">
    <property type="entry name" value="cAMP-binding domain-like"/>
    <property type="match status" value="1"/>
</dbReference>
<dbReference type="InterPro" id="IPR000595">
    <property type="entry name" value="cNMP-bd_dom"/>
</dbReference>
<protein>
    <submittedName>
        <fullName evidence="3">Cyclic nucleotide-binding protein</fullName>
    </submittedName>
</protein>
<feature type="coiled-coil region" evidence="1">
    <location>
        <begin position="116"/>
        <end position="150"/>
    </location>
</feature>
<dbReference type="NCBIfam" id="NF041163">
    <property type="entry name" value="encap_f2b"/>
    <property type="match status" value="1"/>
</dbReference>
<sequence>MSEPILEQELREIPLFRGLTDDEVLSEIADQFVQQEISSGEVLVEAGQPADQLVLIVHGKVKKIGQGKYDTSTTLGMLTDGDYFGDRTLVEDSDTWQFTVKTVTRCTVLTLEQSTLENMAQRSDALRTRVNQFKAQLRKAQNEHGEASIEISSGHHGEQLLTSTFVDYEQKPREYQLEVAQTILRVHTRVADLFNNPMNQTEQQLRLTIEALRERQEHEMINNNDFGLLHNVAPNQRVHTRNGPPTPEDLDEVLSRRRRSRFFLTHPRIIAAFGRECTHRGIYPATTEIEGTPVMAWRGVPILPCNKLPITREQTSPILVLRTGEEHEGVVGLHQTGIPNEYQPGLSVRFMDINEKAILSYLVSTYFSVAVLVPDALGMIDDAQISPPHT</sequence>
<evidence type="ECO:0000313" key="4">
    <source>
        <dbReference type="Proteomes" id="UP000243679"/>
    </source>
</evidence>
<evidence type="ECO:0000313" key="3">
    <source>
        <dbReference type="EMBL" id="BAW80126.1"/>
    </source>
</evidence>
<gene>
    <name evidence="3" type="ORF">TAO_0756</name>
</gene>
<organism evidence="3 4">
    <name type="scientific">Candidatus Nitrosoglobus terrae</name>
    <dbReference type="NCBI Taxonomy" id="1630141"/>
    <lineage>
        <taxon>Bacteria</taxon>
        <taxon>Pseudomonadati</taxon>
        <taxon>Pseudomonadota</taxon>
        <taxon>Gammaproteobacteria</taxon>
        <taxon>Chromatiales</taxon>
        <taxon>Chromatiaceae</taxon>
        <taxon>Candidatus Nitrosoglobus</taxon>
    </lineage>
</organism>
<dbReference type="InterPro" id="IPR050397">
    <property type="entry name" value="Env_Response_Regulators"/>
</dbReference>
<dbReference type="Pfam" id="PF00027">
    <property type="entry name" value="cNMP_binding"/>
    <property type="match status" value="1"/>
</dbReference>
<dbReference type="Pfam" id="PF19307">
    <property type="entry name" value="SrpI-like"/>
    <property type="match status" value="1"/>
</dbReference>
<dbReference type="PANTHER" id="PTHR24567:SF74">
    <property type="entry name" value="HTH-TYPE TRANSCRIPTIONAL REGULATOR ARCR"/>
    <property type="match status" value="1"/>
</dbReference>
<dbReference type="InterPro" id="IPR045641">
    <property type="entry name" value="SrpI-like"/>
</dbReference>
<dbReference type="Gene3D" id="2.60.120.10">
    <property type="entry name" value="Jelly Rolls"/>
    <property type="match status" value="1"/>
</dbReference>
<dbReference type="InterPro" id="IPR049817">
    <property type="entry name" value="Encap_f2b"/>
</dbReference>
<dbReference type="InterPro" id="IPR018488">
    <property type="entry name" value="cNMP-bd_CS"/>
</dbReference>
<dbReference type="GO" id="GO:0005829">
    <property type="term" value="C:cytosol"/>
    <property type="evidence" value="ECO:0007669"/>
    <property type="project" value="TreeGrafter"/>
</dbReference>
<dbReference type="InterPro" id="IPR014710">
    <property type="entry name" value="RmlC-like_jellyroll"/>
</dbReference>
<evidence type="ECO:0000259" key="2">
    <source>
        <dbReference type="PROSITE" id="PS50042"/>
    </source>
</evidence>
<dbReference type="AlphaFoldDB" id="A0A1Q2SLV7"/>
<dbReference type="Proteomes" id="UP000243679">
    <property type="component" value="Chromosome"/>
</dbReference>
<dbReference type="CDD" id="cd00038">
    <property type="entry name" value="CAP_ED"/>
    <property type="match status" value="1"/>
</dbReference>
<proteinExistence type="predicted"/>
<dbReference type="RefSeq" id="WP_231910567.1">
    <property type="nucleotide sequence ID" value="NZ_AP014836.1"/>
</dbReference>
<dbReference type="PROSITE" id="PS50042">
    <property type="entry name" value="CNMP_BINDING_3"/>
    <property type="match status" value="1"/>
</dbReference>
<keyword evidence="1" id="KW-0175">Coiled coil</keyword>
<accession>A0A1Q2SLV7</accession>
<dbReference type="GO" id="GO:0003700">
    <property type="term" value="F:DNA-binding transcription factor activity"/>
    <property type="evidence" value="ECO:0007669"/>
    <property type="project" value="TreeGrafter"/>
</dbReference>
<dbReference type="PROSITE" id="PS00888">
    <property type="entry name" value="CNMP_BINDING_1"/>
    <property type="match status" value="1"/>
</dbReference>
<dbReference type="KEGG" id="ntt:TAO_0756"/>
<evidence type="ECO:0000256" key="1">
    <source>
        <dbReference type="SAM" id="Coils"/>
    </source>
</evidence>
<reference evidence="3 4" key="1">
    <citation type="journal article" date="2017" name="ISME J.">
        <title>An acid-tolerant ammonia-oxidizing ?-proteobacterium from soil.</title>
        <authorList>
            <person name="Hayatsu M."/>
            <person name="Tago K."/>
            <person name="Uchiyama I."/>
            <person name="Toyoda A."/>
            <person name="Wang Y."/>
            <person name="Shimomura Y."/>
            <person name="Okubo T."/>
            <person name="Kurisu F."/>
            <person name="Hirono Y."/>
            <person name="Nonaka K."/>
            <person name="Akiyama H."/>
            <person name="Itoh T."/>
            <person name="Takami H."/>
        </authorList>
    </citation>
    <scope>NUCLEOTIDE SEQUENCE [LARGE SCALE GENOMIC DNA]</scope>
    <source>
        <strain evidence="3 4">TAO100</strain>
    </source>
</reference>
<dbReference type="EMBL" id="AP014836">
    <property type="protein sequence ID" value="BAW80126.1"/>
    <property type="molecule type" value="Genomic_DNA"/>
</dbReference>